<dbReference type="Pfam" id="PF00023">
    <property type="entry name" value="Ank"/>
    <property type="match status" value="1"/>
</dbReference>
<evidence type="ECO:0000256" key="3">
    <source>
        <dbReference type="PROSITE-ProRule" id="PRU00023"/>
    </source>
</evidence>
<dbReference type="OMA" id="CMMILSA"/>
<keyword evidence="2 3" id="KW-0040">ANK repeat</keyword>
<evidence type="ECO:0000256" key="1">
    <source>
        <dbReference type="ARBA" id="ARBA00022737"/>
    </source>
</evidence>
<evidence type="ECO:0000256" key="5">
    <source>
        <dbReference type="SAM" id="MobiDB-lite"/>
    </source>
</evidence>
<feature type="compositionally biased region" description="Polar residues" evidence="5">
    <location>
        <begin position="593"/>
        <end position="612"/>
    </location>
</feature>
<proteinExistence type="predicted"/>
<feature type="region of interest" description="Disordered" evidence="5">
    <location>
        <begin position="869"/>
        <end position="955"/>
    </location>
</feature>
<organism evidence="7 8">
    <name type="scientific">Lottia gigantea</name>
    <name type="common">Giant owl limpet</name>
    <dbReference type="NCBI Taxonomy" id="225164"/>
    <lineage>
        <taxon>Eukaryota</taxon>
        <taxon>Metazoa</taxon>
        <taxon>Spiralia</taxon>
        <taxon>Lophotrochozoa</taxon>
        <taxon>Mollusca</taxon>
        <taxon>Gastropoda</taxon>
        <taxon>Patellogastropoda</taxon>
        <taxon>Lottioidea</taxon>
        <taxon>Lottiidae</taxon>
        <taxon>Lottia</taxon>
    </lineage>
</organism>
<dbReference type="InterPro" id="IPR036770">
    <property type="entry name" value="Ankyrin_rpt-contain_sf"/>
</dbReference>
<feature type="compositionally biased region" description="Basic and acidic residues" evidence="5">
    <location>
        <begin position="914"/>
        <end position="949"/>
    </location>
</feature>
<name>V4BKA4_LOTGI</name>
<feature type="repeat" description="ANK" evidence="3">
    <location>
        <begin position="769"/>
        <end position="801"/>
    </location>
</feature>
<feature type="compositionally biased region" description="Polar residues" evidence="5">
    <location>
        <begin position="897"/>
        <end position="913"/>
    </location>
</feature>
<feature type="repeat" description="ANK" evidence="3">
    <location>
        <begin position="736"/>
        <end position="768"/>
    </location>
</feature>
<feature type="compositionally biased region" description="Basic residues" evidence="5">
    <location>
        <begin position="583"/>
        <end position="592"/>
    </location>
</feature>
<dbReference type="OrthoDB" id="19174at2759"/>
<protein>
    <recommendedName>
        <fullName evidence="6">PLAT domain-containing protein</fullName>
    </recommendedName>
</protein>
<dbReference type="RefSeq" id="XP_009060052.1">
    <property type="nucleotide sequence ID" value="XM_009061804.1"/>
</dbReference>
<dbReference type="KEGG" id="lgi:LOTGIDRAFT_228946"/>
<feature type="compositionally biased region" description="Low complexity" evidence="5">
    <location>
        <begin position="545"/>
        <end position="560"/>
    </location>
</feature>
<keyword evidence="8" id="KW-1185">Reference proteome</keyword>
<dbReference type="AlphaFoldDB" id="V4BKA4"/>
<dbReference type="InterPro" id="IPR001024">
    <property type="entry name" value="PLAT/LH2_dom"/>
</dbReference>
<dbReference type="GeneID" id="20247843"/>
<dbReference type="Pfam" id="PF01477">
    <property type="entry name" value="PLAT"/>
    <property type="match status" value="1"/>
</dbReference>
<feature type="domain" description="PLAT" evidence="6">
    <location>
        <begin position="342"/>
        <end position="460"/>
    </location>
</feature>
<feature type="compositionally biased region" description="Low complexity" evidence="5">
    <location>
        <begin position="237"/>
        <end position="268"/>
    </location>
</feature>
<dbReference type="SUPFAM" id="SSF49723">
    <property type="entry name" value="Lipase/lipooxygenase domain (PLAT/LH2 domain)"/>
    <property type="match status" value="1"/>
</dbReference>
<sequence length="955" mass="108394">MSSNSIVKSVAKELKYYCDVKRLEDGFDLTGHQKNGRDIDGQIYKMKTLMLIQFPSLQYEDSEDDYLNYYYDCYETETPIVNMSGVTTYNTHGPREDKVKRKIKKHMTNYHFLGPKLPEYYYIYTAKPQLLPRASTSVGTRSAKTRSSKTRSLSRSTTKSDTNRLVNAAAKLLVATETVESLDSARSPRPQTAPRSFEDNQRPHTAKYSYDINGRKVFNTQLKYYDGNSSASDNNVRRTQSSRSPVQRPSSPTPSNTSDSTHSSSISIDDVKRLKTPAPPKSSQRIRNRTYINDGKKTDQEEVAVSVSMQTEFNDSVGIQTERRLLEKYDHTEDEVKEGPITDYEVIVITGTVNGASTKADVRITLYGEHGRTKEITLDESTTHKLKFQKGKEDRFNISAHHVGEIQKIKIGHDRPELSYAWYLECVTVSDFHAKKVYDFTCNRWLTGQNGDKNTYVYLSVERDRNLVENEPITPYESTVPRVKPDSVSKTPKIHDRPPSSQKQQQQKQRVKSDTSASSVEVVTPEKKPSKQVKQVQQKKKESSASESTYTSDSYTSTSRSDTESETEEEESREETIISLKGSPRHQSKANQRKISNDSSNKANGPTFTFLSKDSEKRGQTEKMKSETKRKEKERRDSEREEKREQKQTERSKSSKSRNNNEEDNDNKVDFLKGYKAGLEAAEKDSIRQREDRMEEDKRILTHGMTIHEAASNGHIERIKQLLDRFPELKESKDEKGLLPLHKSVIHGQTSVTKWLAALGVDLNQETPQSYTPMHLAALHGHVNIMMILAAMGAEVNCETIEKQTPLHLAARGGHLECVKWLVANRSVLTAEDTFGRKPVYLAEEFEKHSVADFLRACERELGNPDSGFAKMFNGSSSNMDPDKDSTSYKADVGSGDETSTVNGGESSTTTGSDIRKIQKIEERRKSYDAQHAKMEERGKSFLDSIRQDVEEDDE</sequence>
<evidence type="ECO:0000313" key="8">
    <source>
        <dbReference type="Proteomes" id="UP000030746"/>
    </source>
</evidence>
<feature type="compositionally biased region" description="Acidic residues" evidence="5">
    <location>
        <begin position="564"/>
        <end position="573"/>
    </location>
</feature>
<evidence type="ECO:0000313" key="7">
    <source>
        <dbReference type="EMBL" id="ESO89004.1"/>
    </source>
</evidence>
<gene>
    <name evidence="7" type="ORF">LOTGIDRAFT_228946</name>
</gene>
<evidence type="ECO:0000256" key="4">
    <source>
        <dbReference type="PROSITE-ProRule" id="PRU00152"/>
    </source>
</evidence>
<dbReference type="Gene3D" id="2.40.180.10">
    <property type="entry name" value="Catalase core domain"/>
    <property type="match status" value="1"/>
</dbReference>
<feature type="compositionally biased region" description="Polar residues" evidence="5">
    <location>
        <begin position="225"/>
        <end position="234"/>
    </location>
</feature>
<feature type="compositionally biased region" description="Low complexity" evidence="5">
    <location>
        <begin position="150"/>
        <end position="160"/>
    </location>
</feature>
<dbReference type="PANTHER" id="PTHR24198">
    <property type="entry name" value="ANKYRIN REPEAT AND PROTEIN KINASE DOMAIN-CONTAINING PROTEIN"/>
    <property type="match status" value="1"/>
</dbReference>
<dbReference type="STRING" id="225164.V4BKA4"/>
<feature type="compositionally biased region" description="Basic and acidic residues" evidence="5">
    <location>
        <begin position="483"/>
        <end position="498"/>
    </location>
</feature>
<comment type="caution">
    <text evidence="4">Lacks conserved residue(s) required for the propagation of feature annotation.</text>
</comment>
<feature type="region of interest" description="Disordered" evidence="5">
    <location>
        <begin position="179"/>
        <end position="212"/>
    </location>
</feature>
<feature type="region of interest" description="Disordered" evidence="5">
    <location>
        <begin position="134"/>
        <end position="164"/>
    </location>
</feature>
<dbReference type="SMART" id="SM00248">
    <property type="entry name" value="ANK"/>
    <property type="match status" value="4"/>
</dbReference>
<dbReference type="CTD" id="20247843"/>
<feature type="repeat" description="ANK" evidence="3">
    <location>
        <begin position="802"/>
        <end position="834"/>
    </location>
</feature>
<dbReference type="HOGENOM" id="CLU_308890_0_0_1"/>
<feature type="region of interest" description="Disordered" evidence="5">
    <location>
        <begin position="470"/>
        <end position="670"/>
    </location>
</feature>
<feature type="compositionally biased region" description="Basic and acidic residues" evidence="5">
    <location>
        <begin position="613"/>
        <end position="653"/>
    </location>
</feature>
<dbReference type="Proteomes" id="UP000030746">
    <property type="component" value="Unassembled WGS sequence"/>
</dbReference>
<dbReference type="PANTHER" id="PTHR24198:SF165">
    <property type="entry name" value="ANKYRIN REPEAT-CONTAINING PROTEIN-RELATED"/>
    <property type="match status" value="1"/>
</dbReference>
<dbReference type="SMART" id="SM00308">
    <property type="entry name" value="LH2"/>
    <property type="match status" value="1"/>
</dbReference>
<feature type="compositionally biased region" description="Low complexity" evidence="5">
    <location>
        <begin position="499"/>
        <end position="508"/>
    </location>
</feature>
<reference evidence="7 8" key="1">
    <citation type="journal article" date="2013" name="Nature">
        <title>Insights into bilaterian evolution from three spiralian genomes.</title>
        <authorList>
            <person name="Simakov O."/>
            <person name="Marletaz F."/>
            <person name="Cho S.J."/>
            <person name="Edsinger-Gonzales E."/>
            <person name="Havlak P."/>
            <person name="Hellsten U."/>
            <person name="Kuo D.H."/>
            <person name="Larsson T."/>
            <person name="Lv J."/>
            <person name="Arendt D."/>
            <person name="Savage R."/>
            <person name="Osoegawa K."/>
            <person name="de Jong P."/>
            <person name="Grimwood J."/>
            <person name="Chapman J.A."/>
            <person name="Shapiro H."/>
            <person name="Aerts A."/>
            <person name="Otillar R.P."/>
            <person name="Terry A.Y."/>
            <person name="Boore J.L."/>
            <person name="Grigoriev I.V."/>
            <person name="Lindberg D.R."/>
            <person name="Seaver E.C."/>
            <person name="Weisblat D.A."/>
            <person name="Putnam N.H."/>
            <person name="Rokhsar D.S."/>
        </authorList>
    </citation>
    <scope>NUCLEOTIDE SEQUENCE [LARGE SCALE GENOMIC DNA]</scope>
</reference>
<feature type="region of interest" description="Disordered" evidence="5">
    <location>
        <begin position="225"/>
        <end position="297"/>
    </location>
</feature>
<accession>V4BKA4</accession>
<dbReference type="SUPFAM" id="SSF48403">
    <property type="entry name" value="Ankyrin repeat"/>
    <property type="match status" value="1"/>
</dbReference>
<dbReference type="EMBL" id="KB202619">
    <property type="protein sequence ID" value="ESO89004.1"/>
    <property type="molecule type" value="Genomic_DNA"/>
</dbReference>
<evidence type="ECO:0000256" key="2">
    <source>
        <dbReference type="ARBA" id="ARBA00023043"/>
    </source>
</evidence>
<dbReference type="Gene3D" id="1.25.40.20">
    <property type="entry name" value="Ankyrin repeat-containing domain"/>
    <property type="match status" value="1"/>
</dbReference>
<dbReference type="PROSITE" id="PS50088">
    <property type="entry name" value="ANK_REPEAT"/>
    <property type="match status" value="3"/>
</dbReference>
<dbReference type="Pfam" id="PF12796">
    <property type="entry name" value="Ank_2"/>
    <property type="match status" value="1"/>
</dbReference>
<dbReference type="PROSITE" id="PS50297">
    <property type="entry name" value="ANK_REP_REGION"/>
    <property type="match status" value="2"/>
</dbReference>
<dbReference type="PROSITE" id="PS50095">
    <property type="entry name" value="PLAT"/>
    <property type="match status" value="1"/>
</dbReference>
<dbReference type="InterPro" id="IPR002110">
    <property type="entry name" value="Ankyrin_rpt"/>
</dbReference>
<evidence type="ECO:0000259" key="6">
    <source>
        <dbReference type="PROSITE" id="PS50095"/>
    </source>
</evidence>
<keyword evidence="1" id="KW-0677">Repeat</keyword>
<dbReference type="InterPro" id="IPR036392">
    <property type="entry name" value="PLAT/LH2_dom_sf"/>
</dbReference>